<dbReference type="AlphaFoldDB" id="A0A0A9HTI6"/>
<dbReference type="EMBL" id="GBRH01161668">
    <property type="protein sequence ID" value="JAE36228.1"/>
    <property type="molecule type" value="Transcribed_RNA"/>
</dbReference>
<reference evidence="2" key="1">
    <citation type="submission" date="2014-09" db="EMBL/GenBank/DDBJ databases">
        <authorList>
            <person name="Magalhaes I.L.F."/>
            <person name="Oliveira U."/>
            <person name="Santos F.R."/>
            <person name="Vidigal T.H.D.A."/>
            <person name="Brescovit A.D."/>
            <person name="Santos A.J."/>
        </authorList>
    </citation>
    <scope>NUCLEOTIDE SEQUENCE</scope>
    <source>
        <tissue evidence="2">Shoot tissue taken approximately 20 cm above the soil surface</tissue>
    </source>
</reference>
<evidence type="ECO:0000256" key="1">
    <source>
        <dbReference type="SAM" id="MobiDB-lite"/>
    </source>
</evidence>
<sequence length="24" mass="2714">MRSLKTSLDTDSPKSTPSMDHHKN</sequence>
<reference evidence="2" key="2">
    <citation type="journal article" date="2015" name="Data Brief">
        <title>Shoot transcriptome of the giant reed, Arundo donax.</title>
        <authorList>
            <person name="Barrero R.A."/>
            <person name="Guerrero F.D."/>
            <person name="Moolhuijzen P."/>
            <person name="Goolsby J.A."/>
            <person name="Tidwell J."/>
            <person name="Bellgard S.E."/>
            <person name="Bellgard M.I."/>
        </authorList>
    </citation>
    <scope>NUCLEOTIDE SEQUENCE</scope>
    <source>
        <tissue evidence="2">Shoot tissue taken approximately 20 cm above the soil surface</tissue>
    </source>
</reference>
<feature type="compositionally biased region" description="Polar residues" evidence="1">
    <location>
        <begin position="1"/>
        <end position="18"/>
    </location>
</feature>
<proteinExistence type="predicted"/>
<evidence type="ECO:0000313" key="2">
    <source>
        <dbReference type="EMBL" id="JAE36228.1"/>
    </source>
</evidence>
<organism evidence="2">
    <name type="scientific">Arundo donax</name>
    <name type="common">Giant reed</name>
    <name type="synonym">Donax arundinaceus</name>
    <dbReference type="NCBI Taxonomy" id="35708"/>
    <lineage>
        <taxon>Eukaryota</taxon>
        <taxon>Viridiplantae</taxon>
        <taxon>Streptophyta</taxon>
        <taxon>Embryophyta</taxon>
        <taxon>Tracheophyta</taxon>
        <taxon>Spermatophyta</taxon>
        <taxon>Magnoliopsida</taxon>
        <taxon>Liliopsida</taxon>
        <taxon>Poales</taxon>
        <taxon>Poaceae</taxon>
        <taxon>PACMAD clade</taxon>
        <taxon>Arundinoideae</taxon>
        <taxon>Arundineae</taxon>
        <taxon>Arundo</taxon>
    </lineage>
</organism>
<name>A0A0A9HTI6_ARUDO</name>
<feature type="region of interest" description="Disordered" evidence="1">
    <location>
        <begin position="1"/>
        <end position="24"/>
    </location>
</feature>
<accession>A0A0A9HTI6</accession>
<protein>
    <submittedName>
        <fullName evidence="2">Uncharacterized protein</fullName>
    </submittedName>
</protein>